<keyword evidence="8" id="KW-0446">Lipid-binding</keyword>
<dbReference type="SUPFAM" id="SSF64268">
    <property type="entry name" value="PX domain"/>
    <property type="match status" value="1"/>
</dbReference>
<evidence type="ECO:0000256" key="2">
    <source>
        <dbReference type="ARBA" id="ARBA00004496"/>
    </source>
</evidence>
<keyword evidence="9" id="KW-0472">Membrane</keyword>
<evidence type="ECO:0000256" key="6">
    <source>
        <dbReference type="ARBA" id="ARBA00022753"/>
    </source>
</evidence>
<dbReference type="EMBL" id="CALNXK010000039">
    <property type="protein sequence ID" value="CAH3124056.1"/>
    <property type="molecule type" value="Genomic_DNA"/>
</dbReference>
<evidence type="ECO:0000256" key="9">
    <source>
        <dbReference type="ARBA" id="ARBA00023136"/>
    </source>
</evidence>
<comment type="caution">
    <text evidence="13">The sequence shown here is derived from an EMBL/GenBank/DDBJ whole genome shotgun (WGS) entry which is preliminary data.</text>
</comment>
<evidence type="ECO:0000259" key="12">
    <source>
        <dbReference type="PROSITE" id="PS50195"/>
    </source>
</evidence>
<dbReference type="SMART" id="SM00312">
    <property type="entry name" value="PX"/>
    <property type="match status" value="1"/>
</dbReference>
<name>A0ABN8P036_9CNID</name>
<organism evidence="13 14">
    <name type="scientific">Porites lobata</name>
    <dbReference type="NCBI Taxonomy" id="104759"/>
    <lineage>
        <taxon>Eukaryota</taxon>
        <taxon>Metazoa</taxon>
        <taxon>Cnidaria</taxon>
        <taxon>Anthozoa</taxon>
        <taxon>Hexacorallia</taxon>
        <taxon>Scleractinia</taxon>
        <taxon>Fungiina</taxon>
        <taxon>Poritidae</taxon>
        <taxon>Porites</taxon>
    </lineage>
</organism>
<dbReference type="InterPro" id="IPR043544">
    <property type="entry name" value="SNX10/11"/>
</dbReference>
<comment type="subcellular location">
    <subcellularLocation>
        <location evidence="2">Cytoplasm</location>
    </subcellularLocation>
    <subcellularLocation>
        <location evidence="10">Endomembrane system</location>
        <topology evidence="10">Peripheral membrane protein</topology>
        <orientation evidence="10">Cytoplasmic side</orientation>
    </subcellularLocation>
    <subcellularLocation>
        <location evidence="1">Endosome</location>
    </subcellularLocation>
</comment>
<dbReference type="PROSITE" id="PS50195">
    <property type="entry name" value="PX"/>
    <property type="match status" value="1"/>
</dbReference>
<evidence type="ECO:0000256" key="5">
    <source>
        <dbReference type="ARBA" id="ARBA00022490"/>
    </source>
</evidence>
<dbReference type="InterPro" id="IPR036871">
    <property type="entry name" value="PX_dom_sf"/>
</dbReference>
<accession>A0ABN8P036</accession>
<keyword evidence="4" id="KW-0813">Transport</keyword>
<evidence type="ECO:0000256" key="11">
    <source>
        <dbReference type="SAM" id="MobiDB-lite"/>
    </source>
</evidence>
<feature type="region of interest" description="Disordered" evidence="11">
    <location>
        <begin position="1"/>
        <end position="53"/>
    </location>
</feature>
<evidence type="ECO:0000256" key="7">
    <source>
        <dbReference type="ARBA" id="ARBA00022927"/>
    </source>
</evidence>
<dbReference type="Gene3D" id="3.30.1520.10">
    <property type="entry name" value="Phox-like domain"/>
    <property type="match status" value="1"/>
</dbReference>
<dbReference type="Pfam" id="PF00787">
    <property type="entry name" value="PX"/>
    <property type="match status" value="1"/>
</dbReference>
<evidence type="ECO:0000256" key="3">
    <source>
        <dbReference type="ARBA" id="ARBA00010883"/>
    </source>
</evidence>
<evidence type="ECO:0000256" key="1">
    <source>
        <dbReference type="ARBA" id="ARBA00004177"/>
    </source>
</evidence>
<dbReference type="PANTHER" id="PTHR46209:SF3">
    <property type="entry name" value="PX DOMAIN-CONTAINING PROTEIN"/>
    <property type="match status" value="1"/>
</dbReference>
<feature type="domain" description="PX" evidence="12">
    <location>
        <begin position="53"/>
        <end position="175"/>
    </location>
</feature>
<proteinExistence type="inferred from homology"/>
<reference evidence="13 14" key="1">
    <citation type="submission" date="2022-05" db="EMBL/GenBank/DDBJ databases">
        <authorList>
            <consortium name="Genoscope - CEA"/>
            <person name="William W."/>
        </authorList>
    </citation>
    <scope>NUCLEOTIDE SEQUENCE [LARGE SCALE GENOMIC DNA]</scope>
</reference>
<gene>
    <name evidence="13" type="ORF">PLOB_00030394</name>
</gene>
<dbReference type="PANTHER" id="PTHR46209">
    <property type="entry name" value="PX DOMAIN-CONTAINING PROTEIN"/>
    <property type="match status" value="1"/>
</dbReference>
<dbReference type="InterPro" id="IPR001683">
    <property type="entry name" value="PX_dom"/>
</dbReference>
<protein>
    <recommendedName>
        <fullName evidence="12">PX domain-containing protein</fullName>
    </recommendedName>
</protein>
<sequence length="276" mass="31239">MQRDHKKLRLQESTREMKSCDASETKREAQAKAEEPLRDRRDDKTRSKPGSSKIVKVKVTQPKLHGCNTKKFVDYEITIETSNKAFFRKFSSVRRRYSDFCWLRAKLCSTEINGFGTNRTVPDLPPKNYFGRFSKEVVDARQQGLQDFLIEIVKVDDFLSFAGLHLFLQTQLPVQEIDGFLDGKYGEHASVEELIDTHELTNASEDNVEYVCSSEKCALMSANWDIPSPAISITTCESDDVSSAKSLSGSYNSSDSLLGPMSSSVESSSFMYTVYR</sequence>
<evidence type="ECO:0000313" key="14">
    <source>
        <dbReference type="Proteomes" id="UP001159405"/>
    </source>
</evidence>
<keyword evidence="7" id="KW-0653">Protein transport</keyword>
<evidence type="ECO:0000313" key="13">
    <source>
        <dbReference type="EMBL" id="CAH3124056.1"/>
    </source>
</evidence>
<keyword evidence="14" id="KW-1185">Reference proteome</keyword>
<keyword evidence="6" id="KW-0967">Endosome</keyword>
<feature type="compositionally biased region" description="Basic and acidic residues" evidence="11">
    <location>
        <begin position="1"/>
        <end position="46"/>
    </location>
</feature>
<evidence type="ECO:0000256" key="10">
    <source>
        <dbReference type="ARBA" id="ARBA00029433"/>
    </source>
</evidence>
<comment type="similarity">
    <text evidence="3">Belongs to the sorting nexin family.</text>
</comment>
<evidence type="ECO:0000256" key="8">
    <source>
        <dbReference type="ARBA" id="ARBA00023121"/>
    </source>
</evidence>
<evidence type="ECO:0000256" key="4">
    <source>
        <dbReference type="ARBA" id="ARBA00022448"/>
    </source>
</evidence>
<keyword evidence="5" id="KW-0963">Cytoplasm</keyword>
<dbReference type="Proteomes" id="UP001159405">
    <property type="component" value="Unassembled WGS sequence"/>
</dbReference>